<keyword evidence="3" id="KW-1185">Reference proteome</keyword>
<feature type="compositionally biased region" description="Basic and acidic residues" evidence="1">
    <location>
        <begin position="185"/>
        <end position="201"/>
    </location>
</feature>
<protein>
    <submittedName>
        <fullName evidence="2">Uncharacterized protein</fullName>
    </submittedName>
</protein>
<feature type="compositionally biased region" description="Acidic residues" evidence="1">
    <location>
        <begin position="115"/>
        <end position="184"/>
    </location>
</feature>
<evidence type="ECO:0000256" key="1">
    <source>
        <dbReference type="SAM" id="MobiDB-lite"/>
    </source>
</evidence>
<comment type="caution">
    <text evidence="2">The sequence shown here is derived from an EMBL/GenBank/DDBJ whole genome shotgun (WGS) entry which is preliminary data.</text>
</comment>
<dbReference type="Proteomes" id="UP001151582">
    <property type="component" value="Unassembled WGS sequence"/>
</dbReference>
<feature type="region of interest" description="Disordered" evidence="1">
    <location>
        <begin position="1"/>
        <end position="201"/>
    </location>
</feature>
<organism evidence="2 3">
    <name type="scientific">Dimargaris verticillata</name>
    <dbReference type="NCBI Taxonomy" id="2761393"/>
    <lineage>
        <taxon>Eukaryota</taxon>
        <taxon>Fungi</taxon>
        <taxon>Fungi incertae sedis</taxon>
        <taxon>Zoopagomycota</taxon>
        <taxon>Kickxellomycotina</taxon>
        <taxon>Dimargaritomycetes</taxon>
        <taxon>Dimargaritales</taxon>
        <taxon>Dimargaritaceae</taxon>
        <taxon>Dimargaris</taxon>
    </lineage>
</organism>
<reference evidence="2" key="1">
    <citation type="submission" date="2022-07" db="EMBL/GenBank/DDBJ databases">
        <title>Phylogenomic reconstructions and comparative analyses of Kickxellomycotina fungi.</title>
        <authorList>
            <person name="Reynolds N.K."/>
            <person name="Stajich J.E."/>
            <person name="Barry K."/>
            <person name="Grigoriev I.V."/>
            <person name="Crous P."/>
            <person name="Smith M.E."/>
        </authorList>
    </citation>
    <scope>NUCLEOTIDE SEQUENCE</scope>
    <source>
        <strain evidence="2">RSA 567</strain>
    </source>
</reference>
<evidence type="ECO:0000313" key="2">
    <source>
        <dbReference type="EMBL" id="KAJ1980605.1"/>
    </source>
</evidence>
<dbReference type="OrthoDB" id="10641567at2759"/>
<dbReference type="AlphaFoldDB" id="A0A9W8EE45"/>
<gene>
    <name evidence="2" type="ORF">H4R34_002387</name>
</gene>
<dbReference type="EMBL" id="JANBQB010000160">
    <property type="protein sequence ID" value="KAJ1980605.1"/>
    <property type="molecule type" value="Genomic_DNA"/>
</dbReference>
<evidence type="ECO:0000313" key="3">
    <source>
        <dbReference type="Proteomes" id="UP001151582"/>
    </source>
</evidence>
<feature type="compositionally biased region" description="Low complexity" evidence="1">
    <location>
        <begin position="9"/>
        <end position="40"/>
    </location>
</feature>
<proteinExistence type="predicted"/>
<name>A0A9W8EE45_9FUNG</name>
<sequence>MTVAQDTPAVQANNTVNVAALKENVAPPTATTEAPTTNGKATGGGHDDDTDASVTATKAPSTKRVKSNHDETTDAPTNDKTGEAPAVAEDDKVEVGGESLGAQVSETVELIQNDADYDEEEDDDFEVNAEDDEEEEFDDEEAADDDDDDEDFGAEEDDVDGVNEAELIEDEEGLGASEAEEEAAERDTDALDQHQGEQDDE</sequence>
<accession>A0A9W8EE45</accession>